<feature type="active site" description="Proton donor/acceptor" evidence="3">
    <location>
        <position position="227"/>
    </location>
</feature>
<dbReference type="InterPro" id="IPR013658">
    <property type="entry name" value="SGL"/>
</dbReference>
<comment type="cofactor">
    <cofactor evidence="4">
        <name>Zn(2+)</name>
        <dbReference type="ChEBI" id="CHEBI:29105"/>
    </cofactor>
    <text evidence="4">Binds 1 divalent metal cation per subunit.</text>
</comment>
<dbReference type="Pfam" id="PF08450">
    <property type="entry name" value="SGL"/>
    <property type="match status" value="1"/>
</dbReference>
<sequence>MTYPDPALVAPAVVASGARVVEPRQFATGFSWPECPRWHDDTLWFSDMYTATLKTLDSSGNVKIAVDATGRRTPDGVPIVLGGFGWLPDGRLIVVSMHERLVLVHGGRDEDDLQVYADLAPFCPSAANDMVVDADGRAYVTQLGFDIFTENPQVASSPLIVVEPDGSPHTAGAVGPLQCANGIGISSDGSQVYAAEVLRSRIVMMDRASDGSLSAPEEFAGCPFLPDGIALDEEGGVWAALPGGGHVVRVTGDGITDAVPIPLSVGSTAACVLGGPERSTLYVMVGVEVYDFEKSAREKLGSIWTAEVPYRGGATRP</sequence>
<keyword evidence="2 6" id="KW-0378">Hydrolase</keyword>
<keyword evidence="4" id="KW-0479">Metal-binding</keyword>
<evidence type="ECO:0000313" key="7">
    <source>
        <dbReference type="Proteomes" id="UP000225108"/>
    </source>
</evidence>
<feature type="binding site" evidence="4">
    <location>
        <position position="181"/>
    </location>
    <ligand>
        <name>a divalent metal cation</name>
        <dbReference type="ChEBI" id="CHEBI:60240"/>
    </ligand>
</feature>
<evidence type="ECO:0000256" key="4">
    <source>
        <dbReference type="PIRSR" id="PIRSR605511-2"/>
    </source>
</evidence>
<dbReference type="PRINTS" id="PR01790">
    <property type="entry name" value="SMP30FAMILY"/>
</dbReference>
<dbReference type="InterPro" id="IPR005511">
    <property type="entry name" value="SMP-30"/>
</dbReference>
<evidence type="ECO:0000256" key="2">
    <source>
        <dbReference type="ARBA" id="ARBA00022801"/>
    </source>
</evidence>
<reference evidence="6 7" key="1">
    <citation type="submission" date="2017-10" db="EMBL/GenBank/DDBJ databases">
        <title>The draft genome sequence of Williamsia sp. BULT 1.1 isolated from the semi-arid grassland soils from South Africa.</title>
        <authorList>
            <person name="Kabwe M.H."/>
            <person name="Govender N."/>
            <person name="Mutseka Lunga P."/>
            <person name="Vikram S."/>
            <person name="Makhalanyane T.P."/>
        </authorList>
    </citation>
    <scope>NUCLEOTIDE SEQUENCE [LARGE SCALE GENOMIC DNA]</scope>
    <source>
        <strain evidence="6 7">BULT 1.1</strain>
    </source>
</reference>
<dbReference type="EMBL" id="PEBD01000008">
    <property type="protein sequence ID" value="PHV67071.1"/>
    <property type="molecule type" value="Genomic_DNA"/>
</dbReference>
<dbReference type="PANTHER" id="PTHR47572">
    <property type="entry name" value="LIPOPROTEIN-RELATED"/>
    <property type="match status" value="1"/>
</dbReference>
<feature type="binding site" evidence="4">
    <location>
        <position position="128"/>
    </location>
    <ligand>
        <name>substrate</name>
    </ligand>
</feature>
<evidence type="ECO:0000313" key="6">
    <source>
        <dbReference type="EMBL" id="PHV67071.1"/>
    </source>
</evidence>
<dbReference type="PANTHER" id="PTHR47572:SF4">
    <property type="entry name" value="LACTONASE DRP35"/>
    <property type="match status" value="1"/>
</dbReference>
<dbReference type="Gene3D" id="2.120.10.30">
    <property type="entry name" value="TolB, C-terminal domain"/>
    <property type="match status" value="1"/>
</dbReference>
<evidence type="ECO:0000259" key="5">
    <source>
        <dbReference type="Pfam" id="PF08450"/>
    </source>
</evidence>
<comment type="similarity">
    <text evidence="1">Belongs to the SMP-30/CGR1 family.</text>
</comment>
<proteinExistence type="inferred from homology"/>
<evidence type="ECO:0000256" key="1">
    <source>
        <dbReference type="ARBA" id="ARBA00008853"/>
    </source>
</evidence>
<dbReference type="InterPro" id="IPR011042">
    <property type="entry name" value="6-blade_b-propeller_TolB-like"/>
</dbReference>
<dbReference type="GO" id="GO:0016787">
    <property type="term" value="F:hydrolase activity"/>
    <property type="evidence" value="ECO:0007669"/>
    <property type="project" value="UniProtKB-KW"/>
</dbReference>
<dbReference type="AlphaFoldDB" id="A0A2G3PMR4"/>
<protein>
    <submittedName>
        <fullName evidence="6">Lactone hydrolase</fullName>
    </submittedName>
</protein>
<accession>A0A2G3PMR4</accession>
<evidence type="ECO:0000256" key="3">
    <source>
        <dbReference type="PIRSR" id="PIRSR605511-1"/>
    </source>
</evidence>
<dbReference type="Proteomes" id="UP000225108">
    <property type="component" value="Unassembled WGS sequence"/>
</dbReference>
<dbReference type="RefSeq" id="WP_099383068.1">
    <property type="nucleotide sequence ID" value="NZ_PEBD01000008.1"/>
</dbReference>
<dbReference type="GO" id="GO:0046872">
    <property type="term" value="F:metal ion binding"/>
    <property type="evidence" value="ECO:0007669"/>
    <property type="project" value="UniProtKB-KW"/>
</dbReference>
<name>A0A2G3PMR4_WILMA</name>
<organism evidence="6 7">
    <name type="scientific">Williamsia marianensis</name>
    <dbReference type="NCBI Taxonomy" id="85044"/>
    <lineage>
        <taxon>Bacteria</taxon>
        <taxon>Bacillati</taxon>
        <taxon>Actinomycetota</taxon>
        <taxon>Actinomycetes</taxon>
        <taxon>Mycobacteriales</taxon>
        <taxon>Nocardiaceae</taxon>
        <taxon>Williamsia</taxon>
    </lineage>
</organism>
<dbReference type="SUPFAM" id="SSF63829">
    <property type="entry name" value="Calcium-dependent phosphotriesterase"/>
    <property type="match status" value="1"/>
</dbReference>
<feature type="binding site" evidence="4">
    <location>
        <position position="34"/>
    </location>
    <ligand>
        <name>a divalent metal cation</name>
        <dbReference type="ChEBI" id="CHEBI:60240"/>
    </ligand>
</feature>
<keyword evidence="4" id="KW-0862">Zinc</keyword>
<comment type="caution">
    <text evidence="6">The sequence shown here is derived from an EMBL/GenBank/DDBJ whole genome shotgun (WGS) entry which is preliminary data.</text>
</comment>
<feature type="binding site" evidence="4">
    <location>
        <position position="146"/>
    </location>
    <ligand>
        <name>substrate</name>
    </ligand>
</feature>
<gene>
    <name evidence="6" type="ORF">CSW57_12745</name>
</gene>
<dbReference type="InterPro" id="IPR051262">
    <property type="entry name" value="SMP-30/CGR1_Lactonase"/>
</dbReference>
<feature type="binding site" evidence="4">
    <location>
        <position position="227"/>
    </location>
    <ligand>
        <name>a divalent metal cation</name>
        <dbReference type="ChEBI" id="CHEBI:60240"/>
    </ligand>
</feature>
<feature type="domain" description="SMP-30/Gluconolactonase/LRE-like region" evidence="5">
    <location>
        <begin position="32"/>
        <end position="284"/>
    </location>
</feature>